<keyword evidence="1" id="KW-0969">Cilium</keyword>
<dbReference type="Proteomes" id="UP000295504">
    <property type="component" value="Unassembled WGS sequence"/>
</dbReference>
<dbReference type="OrthoDB" id="165650at2"/>
<keyword evidence="1" id="KW-0966">Cell projection</keyword>
<organism evidence="1 2">
    <name type="scientific">Serpentinicella alkaliphila</name>
    <dbReference type="NCBI Taxonomy" id="1734049"/>
    <lineage>
        <taxon>Bacteria</taxon>
        <taxon>Bacillati</taxon>
        <taxon>Bacillota</taxon>
        <taxon>Clostridia</taxon>
        <taxon>Peptostreptococcales</taxon>
        <taxon>Natronincolaceae</taxon>
        <taxon>Serpentinicella</taxon>
    </lineage>
</organism>
<keyword evidence="1" id="KW-0282">Flagellum</keyword>
<dbReference type="RefSeq" id="WP_132847599.1">
    <property type="nucleotide sequence ID" value="NZ_CP058648.1"/>
</dbReference>
<dbReference type="EMBL" id="SLYC01000004">
    <property type="protein sequence ID" value="TCQ05862.1"/>
    <property type="molecule type" value="Genomic_DNA"/>
</dbReference>
<dbReference type="InterPro" id="IPR013367">
    <property type="entry name" value="Flagellar_put"/>
</dbReference>
<name>A0A4R2TST5_9FIRM</name>
<dbReference type="Pfam" id="PF12611">
    <property type="entry name" value="Flagellar_put"/>
    <property type="match status" value="1"/>
</dbReference>
<keyword evidence="2" id="KW-1185">Reference proteome</keyword>
<dbReference type="NCBIfam" id="TIGR02530">
    <property type="entry name" value="flg_new"/>
    <property type="match status" value="1"/>
</dbReference>
<evidence type="ECO:0000313" key="2">
    <source>
        <dbReference type="Proteomes" id="UP000295504"/>
    </source>
</evidence>
<proteinExistence type="predicted"/>
<gene>
    <name evidence="1" type="ORF">EDD79_100443</name>
</gene>
<accession>A0A4R2TST5</accession>
<comment type="caution">
    <text evidence="1">The sequence shown here is derived from an EMBL/GenBank/DDBJ whole genome shotgun (WGS) entry which is preliminary data.</text>
</comment>
<dbReference type="AlphaFoldDB" id="A0A4R2TST5"/>
<protein>
    <submittedName>
        <fullName evidence="1">Flagellar operon protein</fullName>
    </submittedName>
</protein>
<evidence type="ECO:0000313" key="1">
    <source>
        <dbReference type="EMBL" id="TCQ05862.1"/>
    </source>
</evidence>
<sequence length="130" mass="14835">MITYNRVNNNSVKNDLIKGAHINKSTYSHNKNINFNEILHKTVNKNVELKFSKHASERLDQRNIKLTMEELEKLNNALDNASQKGIKETLIIMEKKAFIANVKNKVIITAAVEEQLCENIFTNIDGAIII</sequence>
<reference evidence="1 2" key="1">
    <citation type="submission" date="2019-03" db="EMBL/GenBank/DDBJ databases">
        <title>Genomic Encyclopedia of Type Strains, Phase IV (KMG-IV): sequencing the most valuable type-strain genomes for metagenomic binning, comparative biology and taxonomic classification.</title>
        <authorList>
            <person name="Goeker M."/>
        </authorList>
    </citation>
    <scope>NUCLEOTIDE SEQUENCE [LARGE SCALE GENOMIC DNA]</scope>
    <source>
        <strain evidence="1 2">DSM 100013</strain>
    </source>
</reference>